<gene>
    <name evidence="2" type="ORF">IMSHALPRED_008410</name>
</gene>
<dbReference type="Proteomes" id="UP000664534">
    <property type="component" value="Unassembled WGS sequence"/>
</dbReference>
<feature type="region of interest" description="Disordered" evidence="1">
    <location>
        <begin position="1"/>
        <end position="64"/>
    </location>
</feature>
<evidence type="ECO:0000313" key="2">
    <source>
        <dbReference type="EMBL" id="CAF9909577.1"/>
    </source>
</evidence>
<protein>
    <recommendedName>
        <fullName evidence="4">F-box domain-containing protein</fullName>
    </recommendedName>
</protein>
<keyword evidence="3" id="KW-1185">Reference proteome</keyword>
<reference evidence="2" key="1">
    <citation type="submission" date="2021-03" db="EMBL/GenBank/DDBJ databases">
        <authorList>
            <person name="Tagirdzhanova G."/>
        </authorList>
    </citation>
    <scope>NUCLEOTIDE SEQUENCE</scope>
</reference>
<accession>A0A8H3HZZ8</accession>
<name>A0A8H3HZZ8_9LECA</name>
<proteinExistence type="predicted"/>
<organism evidence="2 3">
    <name type="scientific">Imshaugia aleurites</name>
    <dbReference type="NCBI Taxonomy" id="172621"/>
    <lineage>
        <taxon>Eukaryota</taxon>
        <taxon>Fungi</taxon>
        <taxon>Dikarya</taxon>
        <taxon>Ascomycota</taxon>
        <taxon>Pezizomycotina</taxon>
        <taxon>Lecanoromycetes</taxon>
        <taxon>OSLEUM clade</taxon>
        <taxon>Lecanoromycetidae</taxon>
        <taxon>Lecanorales</taxon>
        <taxon>Lecanorineae</taxon>
        <taxon>Parmeliaceae</taxon>
        <taxon>Imshaugia</taxon>
    </lineage>
</organism>
<sequence>MSASEQILGNVDDGEAQEPTRIPTVDDAAESSSQESGADAGDGMVDDSATGSAPGPVGDPAPTLTRVPVELLRLITADLDPIGHHSVRLSCKILRAQTDAPPLMSHGDYLEFQRRFEKHSPHKVKSLFCQSCSAFKDPGPSKSTFSDAKADRKLSGERFCIECGIRKGHYDKRDVVINKKKFFACGGCKLVLKHEQEEKAVADVVFTKGYPYRDSGFGKGAEITVTSGGKRWCKSCRLAIAGLGDSGAVKVKQVYTG</sequence>
<dbReference type="OrthoDB" id="10633106at2759"/>
<evidence type="ECO:0000256" key="1">
    <source>
        <dbReference type="SAM" id="MobiDB-lite"/>
    </source>
</evidence>
<evidence type="ECO:0000313" key="3">
    <source>
        <dbReference type="Proteomes" id="UP000664534"/>
    </source>
</evidence>
<evidence type="ECO:0008006" key="4">
    <source>
        <dbReference type="Google" id="ProtNLM"/>
    </source>
</evidence>
<dbReference type="AlphaFoldDB" id="A0A8H3HZZ8"/>
<dbReference type="EMBL" id="CAJPDT010000006">
    <property type="protein sequence ID" value="CAF9909577.1"/>
    <property type="molecule type" value="Genomic_DNA"/>
</dbReference>
<comment type="caution">
    <text evidence="2">The sequence shown here is derived from an EMBL/GenBank/DDBJ whole genome shotgun (WGS) entry which is preliminary data.</text>
</comment>